<sequence>MILKEPIFFEPEFKEKIWGGQKLRSFGYDIPSPNTGECWAFAAHQNGQSIVKNGVFKGLSLGELWNNNRYLFGGISGVKFPLLTKILDAADDLSVQVHPDDFYANIHGNDSGKTECWYIIDCEDEAEITIGHNGNSKEELIALIENRQWDKLLRKVKVKPGDFFFVPSGTIHAIGKGILILETQQNSDTTYRVYDFDRRDKEGNLRDLHIKQSIEVTTIPSAPPVNNYLYEDFGELKVTTFLQCDFFTVRKWKLEGRKGLDQPFPFILVSVIQGEGTIIKNRNEYFFKKGDHFLLPSNFGEFALSGEAEMIVSHL</sequence>
<organism evidence="12 13">
    <name type="scientific">Neobacillus piezotolerans</name>
    <dbReference type="NCBI Taxonomy" id="2259171"/>
    <lineage>
        <taxon>Bacteria</taxon>
        <taxon>Bacillati</taxon>
        <taxon>Bacillota</taxon>
        <taxon>Bacilli</taxon>
        <taxon>Bacillales</taxon>
        <taxon>Bacillaceae</taxon>
        <taxon>Neobacillus</taxon>
    </lineage>
</organism>
<evidence type="ECO:0000256" key="3">
    <source>
        <dbReference type="ARBA" id="ARBA00011956"/>
    </source>
</evidence>
<dbReference type="RefSeq" id="WP_115451232.1">
    <property type="nucleotide sequence ID" value="NZ_QNQT01000002.1"/>
</dbReference>
<protein>
    <recommendedName>
        <fullName evidence="3 7">Mannose-6-phosphate isomerase</fullName>
        <ecNumber evidence="3 7">5.3.1.8</ecNumber>
    </recommendedName>
</protein>
<dbReference type="Pfam" id="PF21621">
    <property type="entry name" value="MPI_cupin_dom"/>
    <property type="match status" value="1"/>
</dbReference>
<comment type="cofactor">
    <cofactor evidence="8">
        <name>Zn(2+)</name>
        <dbReference type="ChEBI" id="CHEBI:29105"/>
    </cofactor>
    <text evidence="8">Binds 1 zinc ion per subunit.</text>
</comment>
<proteinExistence type="inferred from homology"/>
<evidence type="ECO:0000256" key="2">
    <source>
        <dbReference type="ARBA" id="ARBA00010772"/>
    </source>
</evidence>
<dbReference type="PIRSF" id="PIRSF036894">
    <property type="entry name" value="PMI_Firm_short"/>
    <property type="match status" value="1"/>
</dbReference>
<feature type="binding site" evidence="8">
    <location>
        <position position="172"/>
    </location>
    <ligand>
        <name>Zn(2+)</name>
        <dbReference type="ChEBI" id="CHEBI:29105"/>
    </ligand>
</feature>
<evidence type="ECO:0000313" key="13">
    <source>
        <dbReference type="Proteomes" id="UP000257144"/>
    </source>
</evidence>
<dbReference type="NCBIfam" id="TIGR00218">
    <property type="entry name" value="manA"/>
    <property type="match status" value="1"/>
</dbReference>
<keyword evidence="13" id="KW-1185">Reference proteome</keyword>
<dbReference type="Proteomes" id="UP000257144">
    <property type="component" value="Unassembled WGS sequence"/>
</dbReference>
<dbReference type="InterPro" id="IPR014628">
    <property type="entry name" value="Man6P_isomerase_Firm_short"/>
</dbReference>
<feature type="domain" description="Phosphomannose isomerase type I catalytic" evidence="10">
    <location>
        <begin position="9"/>
        <end position="106"/>
    </location>
</feature>
<comment type="caution">
    <text evidence="12">The sequence shown here is derived from an EMBL/GenBank/DDBJ whole genome shotgun (WGS) entry which is preliminary data.</text>
</comment>
<dbReference type="InterPro" id="IPR001250">
    <property type="entry name" value="Man6P_Isoase-1"/>
</dbReference>
<evidence type="ECO:0000256" key="7">
    <source>
        <dbReference type="PIRNR" id="PIRNR036894"/>
    </source>
</evidence>
<evidence type="ECO:0000259" key="11">
    <source>
        <dbReference type="Pfam" id="PF21621"/>
    </source>
</evidence>
<dbReference type="InterPro" id="IPR011051">
    <property type="entry name" value="RmlC_Cupin_sf"/>
</dbReference>
<dbReference type="AlphaFoldDB" id="A0A3D8GSW7"/>
<reference evidence="12 13" key="1">
    <citation type="submission" date="2018-07" db="EMBL/GenBank/DDBJ databases">
        <title>Bacillus sp. YLB-04 draft genome sequence.</title>
        <authorList>
            <person name="Yu L."/>
            <person name="Tang X."/>
        </authorList>
    </citation>
    <scope>NUCLEOTIDE SEQUENCE [LARGE SCALE GENOMIC DNA]</scope>
    <source>
        <strain evidence="12 13">YLB-04</strain>
    </source>
</reference>
<dbReference type="InterPro" id="IPR051804">
    <property type="entry name" value="Carb_Metab_Reg_Kinase/Isom"/>
</dbReference>
<dbReference type="PANTHER" id="PTHR42742">
    <property type="entry name" value="TRANSCRIPTIONAL REPRESSOR MPRA"/>
    <property type="match status" value="1"/>
</dbReference>
<dbReference type="InterPro" id="IPR046457">
    <property type="entry name" value="PMI_typeI_cat"/>
</dbReference>
<dbReference type="GO" id="GO:0005975">
    <property type="term" value="P:carbohydrate metabolic process"/>
    <property type="evidence" value="ECO:0007669"/>
    <property type="project" value="UniProtKB-UniRule"/>
</dbReference>
<feature type="binding site" evidence="8">
    <location>
        <position position="98"/>
    </location>
    <ligand>
        <name>Zn(2+)</name>
        <dbReference type="ChEBI" id="CHEBI:29105"/>
    </ligand>
</feature>
<feature type="binding site" evidence="8">
    <location>
        <position position="115"/>
    </location>
    <ligand>
        <name>Zn(2+)</name>
        <dbReference type="ChEBI" id="CHEBI:29105"/>
    </ligand>
</feature>
<evidence type="ECO:0000256" key="8">
    <source>
        <dbReference type="PIRSR" id="PIRSR036894-1"/>
    </source>
</evidence>
<dbReference type="Gene3D" id="2.60.120.10">
    <property type="entry name" value="Jelly Rolls"/>
    <property type="match status" value="2"/>
</dbReference>
<accession>A0A3D8GSW7</accession>
<dbReference type="OrthoDB" id="9808275at2"/>
<dbReference type="PANTHER" id="PTHR42742:SF3">
    <property type="entry name" value="FRUCTOKINASE"/>
    <property type="match status" value="1"/>
</dbReference>
<gene>
    <name evidence="12" type="primary">manA</name>
    <name evidence="12" type="ORF">DRW41_06880</name>
</gene>
<dbReference type="EC" id="5.3.1.8" evidence="3 7"/>
<dbReference type="GO" id="GO:0008270">
    <property type="term" value="F:zinc ion binding"/>
    <property type="evidence" value="ECO:0007669"/>
    <property type="project" value="UniProtKB-UniRule"/>
</dbReference>
<evidence type="ECO:0000256" key="9">
    <source>
        <dbReference type="PIRSR" id="PIRSR036894-2"/>
    </source>
</evidence>
<feature type="active site" evidence="9">
    <location>
        <position position="192"/>
    </location>
</feature>
<dbReference type="CDD" id="cd07010">
    <property type="entry name" value="cupin_PMI_type_I_N_bac"/>
    <property type="match status" value="1"/>
</dbReference>
<dbReference type="Pfam" id="PF20511">
    <property type="entry name" value="PMI_typeI_cat"/>
    <property type="match status" value="1"/>
</dbReference>
<dbReference type="InterPro" id="IPR049071">
    <property type="entry name" value="MPI_cupin_dom"/>
</dbReference>
<evidence type="ECO:0000256" key="6">
    <source>
        <dbReference type="ARBA" id="ARBA00023235"/>
    </source>
</evidence>
<feature type="domain" description="Mannose-6-phosphate isomerase cupin" evidence="11">
    <location>
        <begin position="238"/>
        <end position="314"/>
    </location>
</feature>
<dbReference type="EMBL" id="QNQT01000002">
    <property type="protein sequence ID" value="RDU37560.1"/>
    <property type="molecule type" value="Genomic_DNA"/>
</dbReference>
<evidence type="ECO:0000256" key="5">
    <source>
        <dbReference type="ARBA" id="ARBA00022833"/>
    </source>
</evidence>
<comment type="catalytic activity">
    <reaction evidence="1 7">
        <text>D-mannose 6-phosphate = D-fructose 6-phosphate</text>
        <dbReference type="Rhea" id="RHEA:12356"/>
        <dbReference type="ChEBI" id="CHEBI:58735"/>
        <dbReference type="ChEBI" id="CHEBI:61527"/>
        <dbReference type="EC" id="5.3.1.8"/>
    </reaction>
</comment>
<comment type="similarity">
    <text evidence="2 7">Belongs to the mannose-6-phosphate isomerase type 1 family.</text>
</comment>
<evidence type="ECO:0000256" key="4">
    <source>
        <dbReference type="ARBA" id="ARBA00022723"/>
    </source>
</evidence>
<keyword evidence="5 7" id="KW-0862">Zinc</keyword>
<keyword evidence="4 7" id="KW-0479">Metal-binding</keyword>
<dbReference type="SUPFAM" id="SSF51182">
    <property type="entry name" value="RmlC-like cupins"/>
    <property type="match status" value="1"/>
</dbReference>
<evidence type="ECO:0000313" key="12">
    <source>
        <dbReference type="EMBL" id="RDU37560.1"/>
    </source>
</evidence>
<name>A0A3D8GSW7_9BACI</name>
<dbReference type="InterPro" id="IPR014710">
    <property type="entry name" value="RmlC-like_jellyroll"/>
</dbReference>
<evidence type="ECO:0000256" key="1">
    <source>
        <dbReference type="ARBA" id="ARBA00000757"/>
    </source>
</evidence>
<dbReference type="GO" id="GO:0004476">
    <property type="term" value="F:mannose-6-phosphate isomerase activity"/>
    <property type="evidence" value="ECO:0007669"/>
    <property type="project" value="UniProtKB-UniRule"/>
</dbReference>
<evidence type="ECO:0000259" key="10">
    <source>
        <dbReference type="Pfam" id="PF20511"/>
    </source>
</evidence>
<keyword evidence="6 7" id="KW-0413">Isomerase</keyword>